<dbReference type="PANTHER" id="PTHR10302">
    <property type="entry name" value="SINGLE-STRANDED DNA-BINDING PROTEIN"/>
    <property type="match status" value="1"/>
</dbReference>
<dbReference type="InterPro" id="IPR011344">
    <property type="entry name" value="ssDNA-bd"/>
</dbReference>
<comment type="subunit">
    <text evidence="2">Homotetramer.</text>
</comment>
<protein>
    <recommendedName>
        <fullName evidence="2 3">Single-stranded DNA-binding protein</fullName>
        <shortName evidence="2">SSB</shortName>
    </recommendedName>
</protein>
<dbReference type="InterPro" id="IPR000424">
    <property type="entry name" value="Primosome_PriB/ssb"/>
</dbReference>
<evidence type="ECO:0000256" key="4">
    <source>
        <dbReference type="SAM" id="MobiDB-lite"/>
    </source>
</evidence>
<dbReference type="AlphaFoldDB" id="A0A2M8G1M2"/>
<dbReference type="NCBIfam" id="TIGR00621">
    <property type="entry name" value="ssb"/>
    <property type="match status" value="1"/>
</dbReference>
<dbReference type="Pfam" id="PF00436">
    <property type="entry name" value="SSB"/>
    <property type="match status" value="1"/>
</dbReference>
<evidence type="ECO:0000313" key="5">
    <source>
        <dbReference type="EMBL" id="PJC65549.1"/>
    </source>
</evidence>
<gene>
    <name evidence="5" type="ORF">CO020_00060</name>
</gene>
<dbReference type="CDD" id="cd04496">
    <property type="entry name" value="SSB_OBF"/>
    <property type="match status" value="1"/>
</dbReference>
<sequence>MNLNKVFIIGRLTADPQSRTTPGGAQVTTFSVATNRSWTDKNGSKKESTEFHNVVIWGRQAEIAAEFLTRGSTVLIEGRLQTRSWEGKDGQLRKTTEIVTERMQLGPRPGGAPRGDVGSKGSKDAPRKEGTDAPAAEKMPVIEIGDEEVKPEDLPF</sequence>
<feature type="compositionally biased region" description="Basic and acidic residues" evidence="4">
    <location>
        <begin position="147"/>
        <end position="156"/>
    </location>
</feature>
<dbReference type="GO" id="GO:0006260">
    <property type="term" value="P:DNA replication"/>
    <property type="evidence" value="ECO:0007669"/>
    <property type="project" value="InterPro"/>
</dbReference>
<comment type="caution">
    <text evidence="5">The sequence shown here is derived from an EMBL/GenBank/DDBJ whole genome shotgun (WGS) entry which is preliminary data.</text>
</comment>
<dbReference type="PANTHER" id="PTHR10302:SF27">
    <property type="entry name" value="SINGLE-STRANDED DNA-BINDING PROTEIN"/>
    <property type="match status" value="1"/>
</dbReference>
<accession>A0A2M8G1M2</accession>
<dbReference type="Gene3D" id="2.40.50.140">
    <property type="entry name" value="Nucleic acid-binding proteins"/>
    <property type="match status" value="1"/>
</dbReference>
<evidence type="ECO:0000256" key="2">
    <source>
        <dbReference type="HAMAP-Rule" id="MF_00984"/>
    </source>
</evidence>
<feature type="region of interest" description="Disordered" evidence="4">
    <location>
        <begin position="100"/>
        <end position="156"/>
    </location>
</feature>
<dbReference type="EMBL" id="PFQX01000003">
    <property type="protein sequence ID" value="PJC65549.1"/>
    <property type="molecule type" value="Genomic_DNA"/>
</dbReference>
<evidence type="ECO:0000256" key="3">
    <source>
        <dbReference type="PIRNR" id="PIRNR002070"/>
    </source>
</evidence>
<dbReference type="HAMAP" id="MF_00984">
    <property type="entry name" value="SSB"/>
    <property type="match status" value="1"/>
</dbReference>
<dbReference type="GO" id="GO:0009295">
    <property type="term" value="C:nucleoid"/>
    <property type="evidence" value="ECO:0007669"/>
    <property type="project" value="TreeGrafter"/>
</dbReference>
<dbReference type="PROSITE" id="PS50935">
    <property type="entry name" value="SSB"/>
    <property type="match status" value="1"/>
</dbReference>
<evidence type="ECO:0000313" key="6">
    <source>
        <dbReference type="Proteomes" id="UP000229674"/>
    </source>
</evidence>
<organism evidence="5 6">
    <name type="scientific">Candidatus Colwellbacteria bacterium CG_4_9_14_0_2_um_filter_50_12</name>
    <dbReference type="NCBI Taxonomy" id="1974538"/>
    <lineage>
        <taxon>Bacteria</taxon>
        <taxon>Candidatus Colwelliibacteriota</taxon>
    </lineage>
</organism>
<proteinExistence type="inferred from homology"/>
<dbReference type="Proteomes" id="UP000229674">
    <property type="component" value="Unassembled WGS sequence"/>
</dbReference>
<feature type="compositionally biased region" description="Basic and acidic residues" evidence="4">
    <location>
        <begin position="121"/>
        <end position="131"/>
    </location>
</feature>
<dbReference type="SUPFAM" id="SSF50249">
    <property type="entry name" value="Nucleic acid-binding proteins"/>
    <property type="match status" value="1"/>
</dbReference>
<dbReference type="InterPro" id="IPR012340">
    <property type="entry name" value="NA-bd_OB-fold"/>
</dbReference>
<keyword evidence="1 2" id="KW-0238">DNA-binding</keyword>
<dbReference type="PIRSF" id="PIRSF002070">
    <property type="entry name" value="SSB"/>
    <property type="match status" value="1"/>
</dbReference>
<comment type="caution">
    <text evidence="2">Lacks conserved residue(s) required for the propagation of feature annotation.</text>
</comment>
<evidence type="ECO:0000256" key="1">
    <source>
        <dbReference type="ARBA" id="ARBA00023125"/>
    </source>
</evidence>
<name>A0A2M8G1M2_9BACT</name>
<dbReference type="GO" id="GO:0003697">
    <property type="term" value="F:single-stranded DNA binding"/>
    <property type="evidence" value="ECO:0007669"/>
    <property type="project" value="UniProtKB-UniRule"/>
</dbReference>
<reference evidence="6" key="1">
    <citation type="submission" date="2017-09" db="EMBL/GenBank/DDBJ databases">
        <title>Depth-based differentiation of microbial function through sediment-hosted aquifers and enrichment of novel symbionts in the deep terrestrial subsurface.</title>
        <authorList>
            <person name="Probst A.J."/>
            <person name="Ladd B."/>
            <person name="Jarett J.K."/>
            <person name="Geller-Mcgrath D.E."/>
            <person name="Sieber C.M.K."/>
            <person name="Emerson J.B."/>
            <person name="Anantharaman K."/>
            <person name="Thomas B.C."/>
            <person name="Malmstrom R."/>
            <person name="Stieglmeier M."/>
            <person name="Klingl A."/>
            <person name="Woyke T."/>
            <person name="Ryan C.M."/>
            <person name="Banfield J.F."/>
        </authorList>
    </citation>
    <scope>NUCLEOTIDE SEQUENCE [LARGE SCALE GENOMIC DNA]</scope>
</reference>